<feature type="signal peptide" evidence="1">
    <location>
        <begin position="1"/>
        <end position="19"/>
    </location>
</feature>
<evidence type="ECO:0000256" key="1">
    <source>
        <dbReference type="SAM" id="SignalP"/>
    </source>
</evidence>
<reference evidence="2" key="2">
    <citation type="submission" date="2020-02" db="EMBL/GenBank/DDBJ databases">
        <authorList>
            <person name="Gilchrist C.L.M."/>
            <person name="Chooi Y.-H."/>
        </authorList>
    </citation>
    <scope>NUCLEOTIDE SEQUENCE</scope>
    <source>
        <strain evidence="2">MST-FP2251</strain>
    </source>
</reference>
<name>A0AAD4CCG8_ASPNN</name>
<reference evidence="2" key="1">
    <citation type="journal article" date="2019" name="Beilstein J. Org. Chem.">
        <title>Nanangenines: drimane sesquiterpenoids as the dominant metabolite cohort of a novel Australian fungus, Aspergillus nanangensis.</title>
        <authorList>
            <person name="Lacey H.J."/>
            <person name="Gilchrist C.L.M."/>
            <person name="Crombie A."/>
            <person name="Kalaitzis J.A."/>
            <person name="Vuong D."/>
            <person name="Rutledge P.J."/>
            <person name="Turner P."/>
            <person name="Pitt J.I."/>
            <person name="Lacey E."/>
            <person name="Chooi Y.H."/>
            <person name="Piggott A.M."/>
        </authorList>
    </citation>
    <scope>NUCLEOTIDE SEQUENCE</scope>
    <source>
        <strain evidence="2">MST-FP2251</strain>
    </source>
</reference>
<evidence type="ECO:0000313" key="2">
    <source>
        <dbReference type="EMBL" id="KAF9883896.1"/>
    </source>
</evidence>
<keyword evidence="3" id="KW-1185">Reference proteome</keyword>
<dbReference type="AlphaFoldDB" id="A0AAD4CCG8"/>
<organism evidence="2 3">
    <name type="scientific">Aspergillus nanangensis</name>
    <dbReference type="NCBI Taxonomy" id="2582783"/>
    <lineage>
        <taxon>Eukaryota</taxon>
        <taxon>Fungi</taxon>
        <taxon>Dikarya</taxon>
        <taxon>Ascomycota</taxon>
        <taxon>Pezizomycotina</taxon>
        <taxon>Eurotiomycetes</taxon>
        <taxon>Eurotiomycetidae</taxon>
        <taxon>Eurotiales</taxon>
        <taxon>Aspergillaceae</taxon>
        <taxon>Aspergillus</taxon>
        <taxon>Aspergillus subgen. Circumdati</taxon>
    </lineage>
</organism>
<dbReference type="EMBL" id="VCAU01000143">
    <property type="protein sequence ID" value="KAF9883896.1"/>
    <property type="molecule type" value="Genomic_DNA"/>
</dbReference>
<protein>
    <submittedName>
        <fullName evidence="2">Uncharacterized protein</fullName>
    </submittedName>
</protein>
<keyword evidence="1" id="KW-0732">Signal</keyword>
<sequence length="118" mass="13430">MKLIFALSTLTVLITAAVGQPLDADVRFRFVWSEEAGFDDAYYVAIDGCNTFDSTREVRNVTTISVRSWDKERPVECDFYPDSGCSGDEFVRLQDASRYFEEDEGNGGYSVHSWECRE</sequence>
<feature type="chain" id="PRO_5041968165" evidence="1">
    <location>
        <begin position="20"/>
        <end position="118"/>
    </location>
</feature>
<dbReference type="Proteomes" id="UP001194746">
    <property type="component" value="Unassembled WGS sequence"/>
</dbReference>
<proteinExistence type="predicted"/>
<accession>A0AAD4CCG8</accession>
<comment type="caution">
    <text evidence="2">The sequence shown here is derived from an EMBL/GenBank/DDBJ whole genome shotgun (WGS) entry which is preliminary data.</text>
</comment>
<gene>
    <name evidence="2" type="ORF">FE257_002690</name>
</gene>
<evidence type="ECO:0000313" key="3">
    <source>
        <dbReference type="Proteomes" id="UP001194746"/>
    </source>
</evidence>